<dbReference type="PROSITE" id="PS51257">
    <property type="entry name" value="PROKAR_LIPOPROTEIN"/>
    <property type="match status" value="1"/>
</dbReference>
<dbReference type="Proteomes" id="UP000460298">
    <property type="component" value="Unassembled WGS sequence"/>
</dbReference>
<name>A0A833LZ47_9LEPT</name>
<evidence type="ECO:0008006" key="4">
    <source>
        <dbReference type="Google" id="ProtNLM"/>
    </source>
</evidence>
<protein>
    <recommendedName>
        <fullName evidence="4">Lipoprotein</fullName>
    </recommendedName>
</protein>
<keyword evidence="1" id="KW-0732">Signal</keyword>
<evidence type="ECO:0000256" key="1">
    <source>
        <dbReference type="SAM" id="SignalP"/>
    </source>
</evidence>
<organism evidence="2 3">
    <name type="scientific">Leptonema illini</name>
    <dbReference type="NCBI Taxonomy" id="183"/>
    <lineage>
        <taxon>Bacteria</taxon>
        <taxon>Pseudomonadati</taxon>
        <taxon>Spirochaetota</taxon>
        <taxon>Spirochaetia</taxon>
        <taxon>Leptospirales</taxon>
        <taxon>Leptospiraceae</taxon>
        <taxon>Leptonema</taxon>
    </lineage>
</organism>
<accession>A0A833LZ47</accession>
<feature type="signal peptide" evidence="1">
    <location>
        <begin position="1"/>
        <end position="22"/>
    </location>
</feature>
<sequence length="114" mass="12680">MKRYTPLIALSLLMLFSSSCDVLPNDLSDPAHARYVASGDKDKDRQQFHAYIIICNDLLQPYFDANYAECILKSSQSVCANSQGRFMGIVSCAAALVDYHPGARSDEFNNSESY</sequence>
<dbReference type="AlphaFoldDB" id="A0A833LZ47"/>
<dbReference type="EMBL" id="WBUI01000005">
    <property type="protein sequence ID" value="KAB2933610.1"/>
    <property type="molecule type" value="Genomic_DNA"/>
</dbReference>
<gene>
    <name evidence="2" type="ORF">F9K24_07135</name>
</gene>
<comment type="caution">
    <text evidence="2">The sequence shown here is derived from an EMBL/GenBank/DDBJ whole genome shotgun (WGS) entry which is preliminary data.</text>
</comment>
<reference evidence="2 3" key="1">
    <citation type="submission" date="2019-10" db="EMBL/GenBank/DDBJ databases">
        <title>Extracellular Electron Transfer in a Candidatus Methanoperedens spp. Enrichment Culture.</title>
        <authorList>
            <person name="Berger S."/>
            <person name="Rangel Shaw D."/>
            <person name="Berben T."/>
            <person name="In 'T Zandt M."/>
            <person name="Frank J."/>
            <person name="Reimann J."/>
            <person name="Jetten M.S.M."/>
            <person name="Welte C.U."/>
        </authorList>
    </citation>
    <scope>NUCLEOTIDE SEQUENCE [LARGE SCALE GENOMIC DNA]</scope>
    <source>
        <strain evidence="2">SB12</strain>
    </source>
</reference>
<feature type="chain" id="PRO_5032508622" description="Lipoprotein" evidence="1">
    <location>
        <begin position="23"/>
        <end position="114"/>
    </location>
</feature>
<proteinExistence type="predicted"/>
<evidence type="ECO:0000313" key="3">
    <source>
        <dbReference type="Proteomes" id="UP000460298"/>
    </source>
</evidence>
<evidence type="ECO:0000313" key="2">
    <source>
        <dbReference type="EMBL" id="KAB2933610.1"/>
    </source>
</evidence>